<evidence type="ECO:0000256" key="1">
    <source>
        <dbReference type="SAM" id="Phobius"/>
    </source>
</evidence>
<feature type="non-terminal residue" evidence="2">
    <location>
        <position position="148"/>
    </location>
</feature>
<dbReference type="EMBL" id="UINC01095442">
    <property type="protein sequence ID" value="SVC51530.1"/>
    <property type="molecule type" value="Genomic_DNA"/>
</dbReference>
<dbReference type="PROSITE" id="PS50005">
    <property type="entry name" value="TPR"/>
    <property type="match status" value="1"/>
</dbReference>
<name>A0A382MSI3_9ZZZZ</name>
<keyword evidence="1" id="KW-1133">Transmembrane helix</keyword>
<dbReference type="InterPro" id="IPR011990">
    <property type="entry name" value="TPR-like_helical_dom_sf"/>
</dbReference>
<accession>A0A382MSI3</accession>
<proteinExistence type="predicted"/>
<protein>
    <submittedName>
        <fullName evidence="2">Uncharacterized protein</fullName>
    </submittedName>
</protein>
<dbReference type="AlphaFoldDB" id="A0A382MSI3"/>
<reference evidence="2" key="1">
    <citation type="submission" date="2018-05" db="EMBL/GenBank/DDBJ databases">
        <authorList>
            <person name="Lanie J.A."/>
            <person name="Ng W.-L."/>
            <person name="Kazmierczak K.M."/>
            <person name="Andrzejewski T.M."/>
            <person name="Davidsen T.M."/>
            <person name="Wayne K.J."/>
            <person name="Tettelin H."/>
            <person name="Glass J.I."/>
            <person name="Rusch D."/>
            <person name="Podicherti R."/>
            <person name="Tsui H.-C.T."/>
            <person name="Winkler M.E."/>
        </authorList>
    </citation>
    <scope>NUCLEOTIDE SEQUENCE</scope>
</reference>
<sequence length="148" mass="16984">MEISSFQSYLLILFFLLIIISIFVFRQFLKTRNEEISLVKYEQKGIDSLETATELYEFGSIQIKKRLYSQATQTLLKAMKNSKDEPDEGKAIIENALGFTYAAQKDYKKAIKHYKSALQALPKYAVALNNLAAAQQSLFDYDQALLTY</sequence>
<dbReference type="SUPFAM" id="SSF48452">
    <property type="entry name" value="TPR-like"/>
    <property type="match status" value="1"/>
</dbReference>
<dbReference type="SMART" id="SM00028">
    <property type="entry name" value="TPR"/>
    <property type="match status" value="2"/>
</dbReference>
<dbReference type="Pfam" id="PF13424">
    <property type="entry name" value="TPR_12"/>
    <property type="match status" value="1"/>
</dbReference>
<keyword evidence="1" id="KW-0812">Transmembrane</keyword>
<organism evidence="2">
    <name type="scientific">marine metagenome</name>
    <dbReference type="NCBI Taxonomy" id="408172"/>
    <lineage>
        <taxon>unclassified sequences</taxon>
        <taxon>metagenomes</taxon>
        <taxon>ecological metagenomes</taxon>
    </lineage>
</organism>
<gene>
    <name evidence="2" type="ORF">METZ01_LOCUS304384</name>
</gene>
<feature type="transmembrane region" description="Helical" evidence="1">
    <location>
        <begin position="6"/>
        <end position="25"/>
    </location>
</feature>
<dbReference type="Gene3D" id="1.25.40.10">
    <property type="entry name" value="Tetratricopeptide repeat domain"/>
    <property type="match status" value="1"/>
</dbReference>
<dbReference type="InterPro" id="IPR019734">
    <property type="entry name" value="TPR_rpt"/>
</dbReference>
<evidence type="ECO:0000313" key="2">
    <source>
        <dbReference type="EMBL" id="SVC51530.1"/>
    </source>
</evidence>
<keyword evidence="1" id="KW-0472">Membrane</keyword>